<dbReference type="RefSeq" id="WP_026013208.1">
    <property type="nucleotide sequence ID" value="NZ_CP014135.1"/>
</dbReference>
<feature type="transmembrane region" description="Helical" evidence="8">
    <location>
        <begin position="310"/>
        <end position="329"/>
    </location>
</feature>
<feature type="transmembrane region" description="Helical" evidence="8">
    <location>
        <begin position="263"/>
        <end position="290"/>
    </location>
</feature>
<dbReference type="GO" id="GO:0005886">
    <property type="term" value="C:plasma membrane"/>
    <property type="evidence" value="ECO:0007669"/>
    <property type="project" value="UniProtKB-SubCell"/>
</dbReference>
<keyword evidence="10" id="KW-1185">Reference proteome</keyword>
<dbReference type="STRING" id="46677.AWM79_13715"/>
<dbReference type="PROSITE" id="PS50928">
    <property type="entry name" value="ABC_TM1"/>
    <property type="match status" value="1"/>
</dbReference>
<name>A0A0X1T2M3_PSEAA</name>
<keyword evidence="3" id="KW-1003">Cell membrane</keyword>
<reference evidence="9 10" key="1">
    <citation type="submission" date="2016-01" db="EMBL/GenBank/DDBJ databases">
        <authorList>
            <person name="McClelland M."/>
            <person name="Jain A."/>
            <person name="Saraogi P."/>
            <person name="Mendelson R."/>
            <person name="Westerman R."/>
            <person name="SanMiguel P."/>
            <person name="Csonka L."/>
        </authorList>
    </citation>
    <scope>NUCLEOTIDE SEQUENCE [LARGE SCALE GENOMIC DNA]</scope>
    <source>
        <strain evidence="9 10">NCPPB 2472</strain>
    </source>
</reference>
<evidence type="ECO:0000256" key="2">
    <source>
        <dbReference type="ARBA" id="ARBA00022448"/>
    </source>
</evidence>
<feature type="transmembrane region" description="Helical" evidence="8">
    <location>
        <begin position="137"/>
        <end position="162"/>
    </location>
</feature>
<evidence type="ECO:0000256" key="8">
    <source>
        <dbReference type="RuleBase" id="RU363032"/>
    </source>
</evidence>
<evidence type="ECO:0000256" key="4">
    <source>
        <dbReference type="ARBA" id="ARBA00022692"/>
    </source>
</evidence>
<dbReference type="CDD" id="cd06261">
    <property type="entry name" value="TM_PBP2"/>
    <property type="match status" value="1"/>
</dbReference>
<evidence type="ECO:0000256" key="5">
    <source>
        <dbReference type="ARBA" id="ARBA00022989"/>
    </source>
</evidence>
<comment type="similarity">
    <text evidence="7">Belongs to the binding-protein-dependent transport system permease family. OppBC subfamily.</text>
</comment>
<proteinExistence type="inferred from homology"/>
<gene>
    <name evidence="9" type="ORF">AWM79_13715</name>
</gene>
<dbReference type="GO" id="GO:0071916">
    <property type="term" value="F:dipeptide transmembrane transporter activity"/>
    <property type="evidence" value="ECO:0007669"/>
    <property type="project" value="TreeGrafter"/>
</dbReference>
<dbReference type="Pfam" id="PF19300">
    <property type="entry name" value="BPD_transp_1_N"/>
    <property type="match status" value="1"/>
</dbReference>
<dbReference type="Gene3D" id="1.10.3720.10">
    <property type="entry name" value="MetI-like"/>
    <property type="match status" value="1"/>
</dbReference>
<keyword evidence="2 8" id="KW-0813">Transport</keyword>
<evidence type="ECO:0000256" key="7">
    <source>
        <dbReference type="ARBA" id="ARBA00024202"/>
    </source>
</evidence>
<evidence type="ECO:0000313" key="10">
    <source>
        <dbReference type="Proteomes" id="UP000063229"/>
    </source>
</evidence>
<organism evidence="9 10">
    <name type="scientific">Pseudomonas agarici</name>
    <dbReference type="NCBI Taxonomy" id="46677"/>
    <lineage>
        <taxon>Bacteria</taxon>
        <taxon>Pseudomonadati</taxon>
        <taxon>Pseudomonadota</taxon>
        <taxon>Gammaproteobacteria</taxon>
        <taxon>Pseudomonadales</taxon>
        <taxon>Pseudomonadaceae</taxon>
        <taxon>Pseudomonas</taxon>
    </lineage>
</organism>
<dbReference type="Proteomes" id="UP000063229">
    <property type="component" value="Chromosome"/>
</dbReference>
<evidence type="ECO:0000256" key="3">
    <source>
        <dbReference type="ARBA" id="ARBA00022475"/>
    </source>
</evidence>
<evidence type="ECO:0000313" key="9">
    <source>
        <dbReference type="EMBL" id="AMB86302.1"/>
    </source>
</evidence>
<keyword evidence="5 8" id="KW-1133">Transmembrane helix</keyword>
<keyword evidence="4 8" id="KW-0812">Transmembrane</keyword>
<keyword evidence="6 8" id="KW-0472">Membrane</keyword>
<dbReference type="InterPro" id="IPR045621">
    <property type="entry name" value="BPD_transp_1_N"/>
</dbReference>
<dbReference type="InterPro" id="IPR035906">
    <property type="entry name" value="MetI-like_sf"/>
</dbReference>
<evidence type="ECO:0000256" key="1">
    <source>
        <dbReference type="ARBA" id="ARBA00004651"/>
    </source>
</evidence>
<accession>A0A0X1T2M3</accession>
<dbReference type="KEGG" id="pagb:AWM79_13715"/>
<feature type="transmembrane region" description="Helical" evidence="8">
    <location>
        <begin position="199"/>
        <end position="224"/>
    </location>
</feature>
<dbReference type="OrthoDB" id="9805855at2"/>
<dbReference type="AlphaFoldDB" id="A0A0X1T2M3"/>
<evidence type="ECO:0000256" key="6">
    <source>
        <dbReference type="ARBA" id="ARBA00023136"/>
    </source>
</evidence>
<feature type="transmembrane region" description="Helical" evidence="8">
    <location>
        <begin position="104"/>
        <end position="125"/>
    </location>
</feature>
<dbReference type="PANTHER" id="PTHR43163">
    <property type="entry name" value="DIPEPTIDE TRANSPORT SYSTEM PERMEASE PROTEIN DPPB-RELATED"/>
    <property type="match status" value="1"/>
</dbReference>
<feature type="transmembrane region" description="Helical" evidence="8">
    <location>
        <begin position="12"/>
        <end position="32"/>
    </location>
</feature>
<protein>
    <submittedName>
        <fullName evidence="9">Peptide ABC transporter permease</fullName>
    </submittedName>
</protein>
<dbReference type="InterPro" id="IPR000515">
    <property type="entry name" value="MetI-like"/>
</dbReference>
<dbReference type="EMBL" id="CP014135">
    <property type="protein sequence ID" value="AMB86302.1"/>
    <property type="molecule type" value="Genomic_DNA"/>
</dbReference>
<comment type="subcellular location">
    <subcellularLocation>
        <location evidence="1 8">Cell membrane</location>
        <topology evidence="1 8">Multi-pass membrane protein</topology>
    </subcellularLocation>
</comment>
<dbReference type="Pfam" id="PF00528">
    <property type="entry name" value="BPD_transp_1"/>
    <property type="match status" value="1"/>
</dbReference>
<dbReference type="SUPFAM" id="SSF161098">
    <property type="entry name" value="MetI-like"/>
    <property type="match status" value="1"/>
</dbReference>
<dbReference type="PANTHER" id="PTHR43163:SF6">
    <property type="entry name" value="DIPEPTIDE TRANSPORT SYSTEM PERMEASE PROTEIN DPPB-RELATED"/>
    <property type="match status" value="1"/>
</dbReference>
<sequence>MRWWMARAQGLFGVLPTLFGISLIAFFVIRFAPGDPVLLMIGERGADQAQYRQMVERLGLDEALPLQYLHFMGNALLGDLGTSVVSGRTVLSEILSRWPATMELGFAAIAVALIVGVPAGVLAAVKHDTWFDRLVTMVSLVGYSMPIFWLGLVLILLVSVLLGWTPVSGRLGIEYEVPVRSGFLLIDTVFPDVFRAYGLAAFFSALHHLILPSLTMAAVPLAVFARITRSSMLYVLGEDYIRTARAKGLAERQVIWKHALKNALLPIITVGGLFFVSAAIAGAILTESIFGWPGIGNYVVSSVNARDYPVIQGCILLIGVLVIVTNRAVDRLYRMANPKMRS</sequence>